<dbReference type="GeneID" id="69057152"/>
<keyword evidence="2" id="KW-1133">Transmembrane helix</keyword>
<feature type="transmembrane region" description="Helical" evidence="2">
    <location>
        <begin position="15"/>
        <end position="35"/>
    </location>
</feature>
<feature type="transmembrane region" description="Helical" evidence="2">
    <location>
        <begin position="385"/>
        <end position="401"/>
    </location>
</feature>
<evidence type="ECO:0000313" key="5">
    <source>
        <dbReference type="Proteomes" id="UP000465035"/>
    </source>
</evidence>
<name>A0A6P1E8R1_LENHI</name>
<evidence type="ECO:0000256" key="1">
    <source>
        <dbReference type="SAM" id="MobiDB-lite"/>
    </source>
</evidence>
<evidence type="ECO:0000256" key="2">
    <source>
        <dbReference type="SAM" id="Phobius"/>
    </source>
</evidence>
<feature type="domain" description="YdbS-like PH" evidence="3">
    <location>
        <begin position="253"/>
        <end position="312"/>
    </location>
</feature>
<accession>A0A6P1E8R1</accession>
<organism evidence="4 5">
    <name type="scientific">Lentilactobacillus hilgardii</name>
    <name type="common">Lactobacillus hilgardii</name>
    <dbReference type="NCBI Taxonomy" id="1588"/>
    <lineage>
        <taxon>Bacteria</taxon>
        <taxon>Bacillati</taxon>
        <taxon>Bacillota</taxon>
        <taxon>Bacilli</taxon>
        <taxon>Lactobacillales</taxon>
        <taxon>Lactobacillaceae</taxon>
        <taxon>Lentilactobacillus</taxon>
    </lineage>
</organism>
<dbReference type="RefSeq" id="WP_003551876.1">
    <property type="nucleotide sequence ID" value="NZ_CABKOL010000106.1"/>
</dbReference>
<feature type="transmembrane region" description="Helical" evidence="2">
    <location>
        <begin position="223"/>
        <end position="247"/>
    </location>
</feature>
<dbReference type="InterPro" id="IPR014529">
    <property type="entry name" value="UCP026631"/>
</dbReference>
<keyword evidence="2" id="KW-0812">Transmembrane</keyword>
<dbReference type="InterPro" id="IPR005182">
    <property type="entry name" value="YdbS-like_PH"/>
</dbReference>
<feature type="transmembrane region" description="Helical" evidence="2">
    <location>
        <begin position="41"/>
        <end position="62"/>
    </location>
</feature>
<dbReference type="AlphaFoldDB" id="A0A6P1E8R1"/>
<evidence type="ECO:0000313" key="4">
    <source>
        <dbReference type="EMBL" id="QHB51103.1"/>
    </source>
</evidence>
<sequence length="486" mass="55772">MTSEAPKQHLNPFSLFYYAYKGILNWGIFALIALPSQRTNFWVVIGTLLSLVIIVGLLKFFFFTFQIGGDMITINSGIFVKRHTHIPYGRIQTIQRSQWFFLKPLHLEQLKIETAGHESHRPEVTLPVVSESVREEIDRKRLAVKGSSTTPDLTTDQSAKPTVDSSTPLAATHHYEINPHDLNVFALTSFGILPLMGILAALYGKIQEYIPQRLVNTVTKEIISQSILIISGIVLLIVIIAVVGSYLSLVQKYYKFTLTSESNQLKTYQGLFQRKSVTIPINRIQALRVKQNVLRQWAKISTVQALAASSAGDDDKGNDMMILPVIKTHDVFNQLKPFVSWAPDQFISLERLPRQNYFYFIRNAILWTLIPIAGCIYFFRLWGAFSLLLLIISFFLGWYSSSNTGWQLHGDQLIMQSGWLFTRTEFIIPKKNVQSFSLNQSIWMSHKKLAHLRVNVRHGNHNEQVEIRYVPFKDAEKIFNWLRIRN</sequence>
<feature type="transmembrane region" description="Helical" evidence="2">
    <location>
        <begin position="357"/>
        <end position="379"/>
    </location>
</feature>
<dbReference type="PANTHER" id="PTHR34473:SF2">
    <property type="entry name" value="UPF0699 TRANSMEMBRANE PROTEIN YDBT"/>
    <property type="match status" value="1"/>
</dbReference>
<dbReference type="Proteomes" id="UP000465035">
    <property type="component" value="Chromosome"/>
</dbReference>
<feature type="transmembrane region" description="Helical" evidence="2">
    <location>
        <begin position="182"/>
        <end position="203"/>
    </location>
</feature>
<keyword evidence="2" id="KW-0472">Membrane</keyword>
<gene>
    <name evidence="4" type="ORF">GQR93_02120</name>
</gene>
<reference evidence="4 5" key="1">
    <citation type="submission" date="2019-12" db="EMBL/GenBank/DDBJ databases">
        <title>Lactobacillus hilgardii FLUB.</title>
        <authorList>
            <person name="Gustaw K."/>
        </authorList>
    </citation>
    <scope>NUCLEOTIDE SEQUENCE [LARGE SCALE GENOMIC DNA]</scope>
    <source>
        <strain evidence="4 5">FLUB</strain>
    </source>
</reference>
<dbReference type="EMBL" id="CP047121">
    <property type="protein sequence ID" value="QHB51103.1"/>
    <property type="molecule type" value="Genomic_DNA"/>
</dbReference>
<feature type="domain" description="YdbS-like PH" evidence="3">
    <location>
        <begin position="61"/>
        <end position="137"/>
    </location>
</feature>
<dbReference type="PIRSF" id="PIRSF026631">
    <property type="entry name" value="UCP026631"/>
    <property type="match status" value="1"/>
</dbReference>
<dbReference type="PANTHER" id="PTHR34473">
    <property type="entry name" value="UPF0699 TRANSMEMBRANE PROTEIN YDBS"/>
    <property type="match status" value="1"/>
</dbReference>
<dbReference type="Pfam" id="PF03703">
    <property type="entry name" value="bPH_2"/>
    <property type="match status" value="3"/>
</dbReference>
<evidence type="ECO:0000259" key="3">
    <source>
        <dbReference type="Pfam" id="PF03703"/>
    </source>
</evidence>
<feature type="region of interest" description="Disordered" evidence="1">
    <location>
        <begin position="146"/>
        <end position="165"/>
    </location>
</feature>
<proteinExistence type="predicted"/>
<feature type="domain" description="YdbS-like PH" evidence="3">
    <location>
        <begin position="403"/>
        <end position="482"/>
    </location>
</feature>
<protein>
    <submittedName>
        <fullName evidence="4">PH domain-containing protein</fullName>
    </submittedName>
</protein>